<dbReference type="RefSeq" id="XP_001947620.2">
    <property type="nucleotide sequence ID" value="XM_001947585.4"/>
</dbReference>
<dbReference type="EnsemblMetazoa" id="XM_001947585.5">
    <property type="protein sequence ID" value="XP_001947620.2"/>
    <property type="gene ID" value="LOC100160053"/>
</dbReference>
<proteinExistence type="inferred from homology"/>
<feature type="coiled-coil region" evidence="7">
    <location>
        <begin position="378"/>
        <end position="405"/>
    </location>
</feature>
<keyword evidence="7" id="KW-0175">Coiled coil</keyword>
<keyword evidence="3" id="KW-0132">Cell division</keyword>
<keyword evidence="4" id="KW-0498">Mitosis</keyword>
<name>A0A8R1W550_ACYPI</name>
<evidence type="ECO:0000256" key="4">
    <source>
        <dbReference type="ARBA" id="ARBA00022776"/>
    </source>
</evidence>
<dbReference type="KEGG" id="api:100160053"/>
<dbReference type="Gene3D" id="6.10.250.90">
    <property type="match status" value="1"/>
</dbReference>
<dbReference type="InterPro" id="IPR008672">
    <property type="entry name" value="Mad1"/>
</dbReference>
<accession>A0A8R1W550</accession>
<dbReference type="Pfam" id="PF05557">
    <property type="entry name" value="MAD"/>
    <property type="match status" value="1"/>
</dbReference>
<comment type="similarity">
    <text evidence="2">Belongs to the MAD1 family.</text>
</comment>
<evidence type="ECO:0000313" key="9">
    <source>
        <dbReference type="Proteomes" id="UP000007819"/>
    </source>
</evidence>
<dbReference type="Gene3D" id="1.20.5.170">
    <property type="match status" value="1"/>
</dbReference>
<dbReference type="GO" id="GO:0000776">
    <property type="term" value="C:kinetochore"/>
    <property type="evidence" value="ECO:0007669"/>
    <property type="project" value="TreeGrafter"/>
</dbReference>
<dbReference type="OrthoDB" id="331602at2759"/>
<evidence type="ECO:0000256" key="3">
    <source>
        <dbReference type="ARBA" id="ARBA00022618"/>
    </source>
</evidence>
<reference evidence="8" key="2">
    <citation type="submission" date="2022-06" db="UniProtKB">
        <authorList>
            <consortium name="EnsemblMetazoa"/>
        </authorList>
    </citation>
    <scope>IDENTIFICATION</scope>
</reference>
<dbReference type="GO" id="GO:0007094">
    <property type="term" value="P:mitotic spindle assembly checkpoint signaling"/>
    <property type="evidence" value="ECO:0007669"/>
    <property type="project" value="InterPro"/>
</dbReference>
<dbReference type="GO" id="GO:0072686">
    <property type="term" value="C:mitotic spindle"/>
    <property type="evidence" value="ECO:0007669"/>
    <property type="project" value="TreeGrafter"/>
</dbReference>
<keyword evidence="6" id="KW-0131">Cell cycle</keyword>
<dbReference type="PANTHER" id="PTHR23168">
    <property type="entry name" value="MITOTIC SPINDLE ASSEMBLY CHECKPOINT PROTEIN MAD1 MITOTIC ARREST DEFICIENT-LIKE PROTEIN 1"/>
    <property type="match status" value="1"/>
</dbReference>
<feature type="coiled-coil region" evidence="7">
    <location>
        <begin position="72"/>
        <end position="318"/>
    </location>
</feature>
<organism evidence="8 9">
    <name type="scientific">Acyrthosiphon pisum</name>
    <name type="common">Pea aphid</name>
    <dbReference type="NCBI Taxonomy" id="7029"/>
    <lineage>
        <taxon>Eukaryota</taxon>
        <taxon>Metazoa</taxon>
        <taxon>Ecdysozoa</taxon>
        <taxon>Arthropoda</taxon>
        <taxon>Hexapoda</taxon>
        <taxon>Insecta</taxon>
        <taxon>Pterygota</taxon>
        <taxon>Neoptera</taxon>
        <taxon>Paraneoptera</taxon>
        <taxon>Hemiptera</taxon>
        <taxon>Sternorrhyncha</taxon>
        <taxon>Aphidomorpha</taxon>
        <taxon>Aphidoidea</taxon>
        <taxon>Aphididae</taxon>
        <taxon>Macrosiphini</taxon>
        <taxon>Acyrthosiphon</taxon>
    </lineage>
</organism>
<protein>
    <recommendedName>
        <fullName evidence="10">Mitotic spindle assembly checkpoint protein MAD1</fullName>
    </recommendedName>
</protein>
<evidence type="ECO:0000256" key="1">
    <source>
        <dbReference type="ARBA" id="ARBA00004123"/>
    </source>
</evidence>
<dbReference type="GO" id="GO:0051315">
    <property type="term" value="P:attachment of mitotic spindle microtubules to kinetochore"/>
    <property type="evidence" value="ECO:0007669"/>
    <property type="project" value="TreeGrafter"/>
</dbReference>
<evidence type="ECO:0000313" key="8">
    <source>
        <dbReference type="EnsemblMetazoa" id="XP_001947620.2"/>
    </source>
</evidence>
<dbReference type="AlphaFoldDB" id="A0A8R1W550"/>
<comment type="subcellular location">
    <subcellularLocation>
        <location evidence="1">Nucleus</location>
    </subcellularLocation>
</comment>
<feature type="coiled-coil region" evidence="7">
    <location>
        <begin position="461"/>
        <end position="525"/>
    </location>
</feature>
<dbReference type="GO" id="GO:0051301">
    <property type="term" value="P:cell division"/>
    <property type="evidence" value="ECO:0007669"/>
    <property type="project" value="UniProtKB-KW"/>
</dbReference>
<keyword evidence="9" id="KW-1185">Reference proteome</keyword>
<evidence type="ECO:0008006" key="10">
    <source>
        <dbReference type="Google" id="ProtNLM"/>
    </source>
</evidence>
<dbReference type="Proteomes" id="UP000007819">
    <property type="component" value="Chromosome A1"/>
</dbReference>
<dbReference type="GeneID" id="100160053"/>
<sequence>MNKSKDNDQTFVIKILDDLRSNNNRTKSSGMRYDTSMMSSNDSLLLSNKRRRSCSPDLQESILTPITSPWESRRIKQELINARAEIASLQERNKTLFNLKKESDILFEKEKSALEHNINKSKLTIDQLDNRLKEIRYEKSNLKEENDNLMKKLESLMEENRSYTSNLEKENKELEDKLTSVTLELTKYQNESASRNCTDYELNELKKTLRSNEKYIEELTSNLRKKQIEINTLENDQVKMNTANQRIKCLENELASLQESAMVVNAQREKLKRFNSMENELISLREEVAIYRNDVKQTEILENKVATLESKLNKHELIEKEAMQLRSSLAVSEDRLKTWIDVCREVCENVTETQCYPEYLRYYVDNLKKKDLLLVNEKGELQTSIARLELKLKQMEAMLLKAREQLIIGTNNNNKNELTIKRLKKQNYIITWERNDLRELLDSFQKEVTVIGNMNGEDTRIEVLEKAINGYKLRMNQIETDPSMYVPIDNNKRWIDEKNLLLKEKEELINKYKQLEAKCIDLNDQIDHRALKGDFNLKETKVLHFKMNPASEGFNHYQNELAKAKQEIEKLKERIKAMQEGISMNLTQVVDNRVETNASQEVEGLKEKLKSQEIQNQRLREVFKKSSQEFRESVYTLLGFKVDGLQNNMYRLTSQFAFHEEDNLMFQLNEGSMNLLETPFSKTIEEMIALHLGQQRSIPVLLSSLTIDLFSKQSMIMTADSTRLESAIN</sequence>
<dbReference type="GO" id="GO:0005635">
    <property type="term" value="C:nuclear envelope"/>
    <property type="evidence" value="ECO:0007669"/>
    <property type="project" value="TreeGrafter"/>
</dbReference>
<evidence type="ECO:0000256" key="2">
    <source>
        <dbReference type="ARBA" id="ARBA00008029"/>
    </source>
</evidence>
<keyword evidence="5" id="KW-0539">Nucleus</keyword>
<dbReference type="PANTHER" id="PTHR23168:SF0">
    <property type="entry name" value="MITOTIC SPINDLE ASSEMBLY CHECKPOINT PROTEIN MAD1"/>
    <property type="match status" value="1"/>
</dbReference>
<evidence type="ECO:0000256" key="7">
    <source>
        <dbReference type="SAM" id="Coils"/>
    </source>
</evidence>
<feature type="coiled-coil region" evidence="7">
    <location>
        <begin position="554"/>
        <end position="629"/>
    </location>
</feature>
<evidence type="ECO:0000256" key="6">
    <source>
        <dbReference type="ARBA" id="ARBA00023306"/>
    </source>
</evidence>
<reference evidence="9" key="1">
    <citation type="submission" date="2010-06" db="EMBL/GenBank/DDBJ databases">
        <authorList>
            <person name="Jiang H."/>
            <person name="Abraham K."/>
            <person name="Ali S."/>
            <person name="Alsbrooks S.L."/>
            <person name="Anim B.N."/>
            <person name="Anosike U.S."/>
            <person name="Attaway T."/>
            <person name="Bandaranaike D.P."/>
            <person name="Battles P.K."/>
            <person name="Bell S.N."/>
            <person name="Bell A.V."/>
            <person name="Beltran B."/>
            <person name="Bickham C."/>
            <person name="Bustamante Y."/>
            <person name="Caleb T."/>
            <person name="Canada A."/>
            <person name="Cardenas V."/>
            <person name="Carter K."/>
            <person name="Chacko J."/>
            <person name="Chandrabose M.N."/>
            <person name="Chavez D."/>
            <person name="Chavez A."/>
            <person name="Chen L."/>
            <person name="Chu H.-S."/>
            <person name="Claassen K.J."/>
            <person name="Cockrell R."/>
            <person name="Collins M."/>
            <person name="Cooper J.A."/>
            <person name="Cree A."/>
            <person name="Curry S.M."/>
            <person name="Da Y."/>
            <person name="Dao M.D."/>
            <person name="Das B."/>
            <person name="Davila M.-L."/>
            <person name="Davy-Carroll L."/>
            <person name="Denson S."/>
            <person name="Dinh H."/>
            <person name="Ebong V.E."/>
            <person name="Edwards J.R."/>
            <person name="Egan A."/>
            <person name="El-Daye J."/>
            <person name="Escobedo L."/>
            <person name="Fernandez S."/>
            <person name="Fernando P.R."/>
            <person name="Flagg N."/>
            <person name="Forbes L.D."/>
            <person name="Fowler R.G."/>
            <person name="Fu Q."/>
            <person name="Gabisi R.A."/>
            <person name="Ganer J."/>
            <person name="Garbino Pronczuk A."/>
            <person name="Garcia R.M."/>
            <person name="Garner T."/>
            <person name="Garrett T.E."/>
            <person name="Gonzalez D.A."/>
            <person name="Hamid H."/>
            <person name="Hawkins E.S."/>
            <person name="Hirani K."/>
            <person name="Hogues M.E."/>
            <person name="Hollins B."/>
            <person name="Hsiao C.-H."/>
            <person name="Jabil R."/>
            <person name="James M.L."/>
            <person name="Jhangiani S.N."/>
            <person name="Johnson B."/>
            <person name="Johnson Q."/>
            <person name="Joshi V."/>
            <person name="Kalu J.B."/>
            <person name="Kam C."/>
            <person name="Kashfia A."/>
            <person name="Keebler J."/>
            <person name="Kisamo H."/>
            <person name="Kovar C.L."/>
            <person name="Lago L.A."/>
            <person name="Lai C.-Y."/>
            <person name="Laidlaw J."/>
            <person name="Lara F."/>
            <person name="Le T.-K."/>
            <person name="Lee S.L."/>
            <person name="Legall F.H."/>
            <person name="Lemon S.J."/>
            <person name="Lewis L.R."/>
            <person name="Li B."/>
            <person name="Liu Y."/>
            <person name="Liu Y.-S."/>
            <person name="Lopez J."/>
            <person name="Lozado R.J."/>
            <person name="Lu J."/>
            <person name="Madu R.C."/>
            <person name="Maheshwari M."/>
            <person name="Maheshwari R."/>
            <person name="Malloy K."/>
            <person name="Martinez E."/>
            <person name="Mathew T."/>
            <person name="Mercado I.C."/>
            <person name="Mercado C."/>
            <person name="Meyer B."/>
            <person name="Montgomery K."/>
            <person name="Morgan M.B."/>
            <person name="Munidasa M."/>
            <person name="Nazareth L.V."/>
            <person name="Nelson J."/>
            <person name="Ng B.M."/>
            <person name="Nguyen N.B."/>
            <person name="Nguyen P.Q."/>
            <person name="Nguyen T."/>
            <person name="Obregon M."/>
            <person name="Okwuonu G.O."/>
            <person name="Onwere C.G."/>
            <person name="Orozco G."/>
            <person name="Parra A."/>
            <person name="Patel S."/>
            <person name="Patil S."/>
            <person name="Perez A."/>
            <person name="Perez Y."/>
            <person name="Pham C."/>
            <person name="Primus E.L."/>
            <person name="Pu L.-L."/>
            <person name="Puazo M."/>
            <person name="Qin X."/>
            <person name="Quiroz J.B."/>
            <person name="Reese J."/>
            <person name="Richards S."/>
            <person name="Rives C.M."/>
            <person name="Robberts R."/>
            <person name="Ruiz S.J."/>
            <person name="Ruiz M.J."/>
            <person name="Santibanez J."/>
            <person name="Schneider B.W."/>
            <person name="Sisson I."/>
            <person name="Smith M."/>
            <person name="Sodergren E."/>
            <person name="Song X.-Z."/>
            <person name="Song B.B."/>
            <person name="Summersgill H."/>
            <person name="Thelus R."/>
            <person name="Thornton R.D."/>
            <person name="Trejos Z.Y."/>
            <person name="Usmani K."/>
            <person name="Vattathil S."/>
            <person name="Villasana D."/>
            <person name="Walker D.L."/>
            <person name="Wang S."/>
            <person name="Wang K."/>
            <person name="White C.S."/>
            <person name="Williams A.C."/>
            <person name="Williamson J."/>
            <person name="Wilson K."/>
            <person name="Woghiren I.O."/>
            <person name="Woodworth J.R."/>
            <person name="Worley K.C."/>
            <person name="Wright R.A."/>
            <person name="Wu W."/>
            <person name="Young L."/>
            <person name="Zhang L."/>
            <person name="Zhang J."/>
            <person name="Zhu Y."/>
            <person name="Muzny D.M."/>
            <person name="Weinstock G."/>
            <person name="Gibbs R.A."/>
        </authorList>
    </citation>
    <scope>NUCLEOTIDE SEQUENCE [LARGE SCALE GENOMIC DNA]</scope>
    <source>
        <strain evidence="9">LSR1</strain>
    </source>
</reference>
<dbReference type="Gene3D" id="3.30.457.60">
    <property type="match status" value="1"/>
</dbReference>
<dbReference type="SUPFAM" id="SSF75704">
    <property type="entry name" value="Mitotic arrest deficient-like 1, Mad1"/>
    <property type="match status" value="1"/>
</dbReference>
<evidence type="ECO:0000256" key="5">
    <source>
        <dbReference type="ARBA" id="ARBA00023242"/>
    </source>
</evidence>